<evidence type="ECO:0000313" key="2">
    <source>
        <dbReference type="Proteomes" id="UP000230066"/>
    </source>
</evidence>
<accession>A0A4E0RBR5</accession>
<dbReference type="AlphaFoldDB" id="A0A4E0RBR5"/>
<organism evidence="1 2">
    <name type="scientific">Fasciola hepatica</name>
    <name type="common">Liver fluke</name>
    <dbReference type="NCBI Taxonomy" id="6192"/>
    <lineage>
        <taxon>Eukaryota</taxon>
        <taxon>Metazoa</taxon>
        <taxon>Spiralia</taxon>
        <taxon>Lophotrochozoa</taxon>
        <taxon>Platyhelminthes</taxon>
        <taxon>Trematoda</taxon>
        <taxon>Digenea</taxon>
        <taxon>Plagiorchiida</taxon>
        <taxon>Echinostomata</taxon>
        <taxon>Echinostomatoidea</taxon>
        <taxon>Fasciolidae</taxon>
        <taxon>Fasciola</taxon>
    </lineage>
</organism>
<sequence>MTSDVTGSHPLDDCQVSFDSFHSGETPKTASSCTKFFPIDSNEALNTPTGIEFTGQSKNLCESGRLFFADDFSKRLSNLSSTTEDSQAQTLTSLKPAVNERWSNIRIILLKLLLLVLSRFL</sequence>
<reference evidence="1" key="1">
    <citation type="submission" date="2019-03" db="EMBL/GenBank/DDBJ databases">
        <title>Improved annotation for the trematode Fasciola hepatica.</title>
        <authorList>
            <person name="Choi Y.-J."/>
            <person name="Martin J."/>
            <person name="Mitreva M."/>
        </authorList>
    </citation>
    <scope>NUCLEOTIDE SEQUENCE [LARGE SCALE GENOMIC DNA]</scope>
</reference>
<name>A0A4E0RBR5_FASHE</name>
<gene>
    <name evidence="1" type="ORF">D915_005174</name>
</gene>
<protein>
    <submittedName>
        <fullName evidence="1">Early growth response protein</fullName>
    </submittedName>
</protein>
<dbReference type="EMBL" id="JXXN02001799">
    <property type="protein sequence ID" value="THD24055.1"/>
    <property type="molecule type" value="Genomic_DNA"/>
</dbReference>
<dbReference type="Proteomes" id="UP000230066">
    <property type="component" value="Unassembled WGS sequence"/>
</dbReference>
<comment type="caution">
    <text evidence="1">The sequence shown here is derived from an EMBL/GenBank/DDBJ whole genome shotgun (WGS) entry which is preliminary data.</text>
</comment>
<proteinExistence type="predicted"/>
<keyword evidence="2" id="KW-1185">Reference proteome</keyword>
<evidence type="ECO:0000313" key="1">
    <source>
        <dbReference type="EMBL" id="THD24055.1"/>
    </source>
</evidence>